<dbReference type="SMART" id="SM00369">
    <property type="entry name" value="LRR_TYP"/>
    <property type="match status" value="4"/>
</dbReference>
<dbReference type="InterPro" id="IPR050216">
    <property type="entry name" value="LRR_domain-containing"/>
</dbReference>
<gene>
    <name evidence="3" type="ORF">CDAUBV1_LOCUS15924</name>
</gene>
<dbReference type="Proteomes" id="UP001497525">
    <property type="component" value="Unassembled WGS sequence"/>
</dbReference>
<name>A0AAV2TWR0_CALDB</name>
<organism evidence="3 4">
    <name type="scientific">Calicophoron daubneyi</name>
    <name type="common">Rumen fluke</name>
    <name type="synonym">Paramphistomum daubneyi</name>
    <dbReference type="NCBI Taxonomy" id="300641"/>
    <lineage>
        <taxon>Eukaryota</taxon>
        <taxon>Metazoa</taxon>
        <taxon>Spiralia</taxon>
        <taxon>Lophotrochozoa</taxon>
        <taxon>Platyhelminthes</taxon>
        <taxon>Trematoda</taxon>
        <taxon>Digenea</taxon>
        <taxon>Plagiorchiida</taxon>
        <taxon>Pronocephalata</taxon>
        <taxon>Paramphistomoidea</taxon>
        <taxon>Paramphistomidae</taxon>
        <taxon>Calicophoron</taxon>
    </lineage>
</organism>
<dbReference type="Pfam" id="PF00560">
    <property type="entry name" value="LRR_1"/>
    <property type="match status" value="1"/>
</dbReference>
<dbReference type="PANTHER" id="PTHR48051:SF62">
    <property type="entry name" value="LEUCINE-RICH REPEAT-CONTAINING PROTEIN 57"/>
    <property type="match status" value="1"/>
</dbReference>
<dbReference type="InterPro" id="IPR003591">
    <property type="entry name" value="Leu-rich_rpt_typical-subtyp"/>
</dbReference>
<dbReference type="AlphaFoldDB" id="A0AAV2TWR0"/>
<dbReference type="Gene3D" id="3.80.10.10">
    <property type="entry name" value="Ribonuclease Inhibitor"/>
    <property type="match status" value="2"/>
</dbReference>
<comment type="caution">
    <text evidence="3">The sequence shown here is derived from an EMBL/GenBank/DDBJ whole genome shotgun (WGS) entry which is preliminary data.</text>
</comment>
<dbReference type="FunFam" id="3.80.10.10:FF:000230">
    <property type="entry name" value="Leucine-rich repeat-containing protein 57"/>
    <property type="match status" value="1"/>
</dbReference>
<reference evidence="3" key="1">
    <citation type="submission" date="2024-06" db="EMBL/GenBank/DDBJ databases">
        <authorList>
            <person name="Liu X."/>
            <person name="Lenzi L."/>
            <person name="Haldenby T S."/>
            <person name="Uol C."/>
        </authorList>
    </citation>
    <scope>NUCLEOTIDE SEQUENCE</scope>
</reference>
<dbReference type="InterPro" id="IPR032675">
    <property type="entry name" value="LRR_dom_sf"/>
</dbReference>
<dbReference type="Pfam" id="PF13855">
    <property type="entry name" value="LRR_8"/>
    <property type="match status" value="1"/>
</dbReference>
<dbReference type="PANTHER" id="PTHR48051">
    <property type="match status" value="1"/>
</dbReference>
<keyword evidence="2" id="KW-0677">Repeat</keyword>
<evidence type="ECO:0000313" key="3">
    <source>
        <dbReference type="EMBL" id="CAL5140616.1"/>
    </source>
</evidence>
<keyword evidence="1" id="KW-0433">Leucine-rich repeat</keyword>
<evidence type="ECO:0000313" key="4">
    <source>
        <dbReference type="Proteomes" id="UP001497525"/>
    </source>
</evidence>
<evidence type="ECO:0000256" key="1">
    <source>
        <dbReference type="ARBA" id="ARBA00022614"/>
    </source>
</evidence>
<proteinExistence type="predicted"/>
<evidence type="ECO:0000256" key="2">
    <source>
        <dbReference type="ARBA" id="ARBA00022737"/>
    </source>
</evidence>
<accession>A0AAV2TWR0</accession>
<dbReference type="InterPro" id="IPR001611">
    <property type="entry name" value="Leu-rich_rpt"/>
</dbReference>
<protein>
    <recommendedName>
        <fullName evidence="5">Leucine-rich repeat-containing protein 57</fullName>
    </recommendedName>
</protein>
<dbReference type="GO" id="GO:0005737">
    <property type="term" value="C:cytoplasm"/>
    <property type="evidence" value="ECO:0007669"/>
    <property type="project" value="TreeGrafter"/>
</dbReference>
<sequence length="242" mass="27124">MGNALSPRIDSAQKSGILQLSGLKLTKLPDDAKNLVNIRCLDLSSNRFELIKPWIGRLHSLKVLNVENNKIKCFPTELCHLTKLETLNANQNALTSLTPPGTVANFGNLQNLRFVYLSKNHLTVFPAELCCPSIPINVLDLSDNQISLIPSCVSVLQAIEINLNHNLISVVAKSIAECPRLKVLRLERNKLVLDEFPTELLTNSQVSLICVEGNRFEMRDFYSLPGYSQYMDRFTAMKKKTT</sequence>
<dbReference type="SUPFAM" id="SSF52058">
    <property type="entry name" value="L domain-like"/>
    <property type="match status" value="1"/>
</dbReference>
<evidence type="ECO:0008006" key="5">
    <source>
        <dbReference type="Google" id="ProtNLM"/>
    </source>
</evidence>
<dbReference type="EMBL" id="CAXLJL010000745">
    <property type="protein sequence ID" value="CAL5140616.1"/>
    <property type="molecule type" value="Genomic_DNA"/>
</dbReference>